<reference evidence="1" key="1">
    <citation type="submission" date="2020-10" db="EMBL/GenBank/DDBJ databases">
        <title>Connecting structure to function with the recovery of over 1000 high-quality activated sludge metagenome-assembled genomes encoding full-length rRNA genes using long-read sequencing.</title>
        <authorList>
            <person name="Singleton C.M."/>
            <person name="Petriglieri F."/>
            <person name="Kristensen J.M."/>
            <person name="Kirkegaard R.H."/>
            <person name="Michaelsen T.Y."/>
            <person name="Andersen M.H."/>
            <person name="Karst S.M."/>
            <person name="Dueholm M.S."/>
            <person name="Nielsen P.H."/>
            <person name="Albertsen M."/>
        </authorList>
    </citation>
    <scope>NUCLEOTIDE SEQUENCE</scope>
    <source>
        <strain evidence="1">Hirt_18-Q3-R61-65_BATAC.395</strain>
    </source>
</reference>
<proteinExistence type="predicted"/>
<comment type="caution">
    <text evidence="1">The sequence shown here is derived from an EMBL/GenBank/DDBJ whole genome shotgun (WGS) entry which is preliminary data.</text>
</comment>
<dbReference type="AlphaFoldDB" id="A0A9D7K087"/>
<gene>
    <name evidence="1" type="ORF">IPL58_01865</name>
</gene>
<organism evidence="1 2">
    <name type="scientific">Candidatus Proximibacter danicus</name>
    <dbReference type="NCBI Taxonomy" id="2954365"/>
    <lineage>
        <taxon>Bacteria</taxon>
        <taxon>Pseudomonadati</taxon>
        <taxon>Pseudomonadota</taxon>
        <taxon>Betaproteobacteria</taxon>
        <taxon>Candidatus Proximibacter</taxon>
    </lineage>
</organism>
<evidence type="ECO:0000313" key="2">
    <source>
        <dbReference type="Proteomes" id="UP000886689"/>
    </source>
</evidence>
<evidence type="ECO:0000313" key="1">
    <source>
        <dbReference type="EMBL" id="MBK8522969.1"/>
    </source>
</evidence>
<name>A0A9D7K087_9PROT</name>
<dbReference type="EMBL" id="JADJUC010000001">
    <property type="protein sequence ID" value="MBK8522969.1"/>
    <property type="molecule type" value="Genomic_DNA"/>
</dbReference>
<accession>A0A9D7K087</accession>
<sequence>MACWKHRARPAFRFTAATSRIQRGKLELTFGKIDIFGFFDLNWQPPATNQKQDLNSVFVRAPPSTGGEVAVVAGNWPLHRRLRQQTNLTEPFTSVASSAYSVPAWTGRRFLKLQFTAGHAAGLKNG</sequence>
<protein>
    <submittedName>
        <fullName evidence="1">Uncharacterized protein</fullName>
    </submittedName>
</protein>
<dbReference type="Proteomes" id="UP000886689">
    <property type="component" value="Unassembled WGS sequence"/>
</dbReference>